<comment type="caution">
    <text evidence="2">The sequence shown here is derived from an EMBL/GenBank/DDBJ whole genome shotgun (WGS) entry which is preliminary data.</text>
</comment>
<accession>A0ABQ8LEJ1</accession>
<keyword evidence="3" id="KW-1185">Reference proteome</keyword>
<protein>
    <submittedName>
        <fullName evidence="2">Cell surface glycoprotein</fullName>
    </submittedName>
</protein>
<sequence length="120" mass="13152">MDNPAVLLPCLDHTKDFLDLAHLTHYLDSCLCMFYYVGLNTATKVMLSGHAEEDIASTTPEPQTSQPSSCCREQLPEPTNIAPEPEPQESSDQVCEPATSLVPEDILVEIEGLKGSPTHR</sequence>
<feature type="region of interest" description="Disordered" evidence="1">
    <location>
        <begin position="53"/>
        <end position="100"/>
    </location>
</feature>
<organism evidence="2 3">
    <name type="scientific">Labeo rohita</name>
    <name type="common">Indian major carp</name>
    <name type="synonym">Cyprinus rohita</name>
    <dbReference type="NCBI Taxonomy" id="84645"/>
    <lineage>
        <taxon>Eukaryota</taxon>
        <taxon>Metazoa</taxon>
        <taxon>Chordata</taxon>
        <taxon>Craniata</taxon>
        <taxon>Vertebrata</taxon>
        <taxon>Euteleostomi</taxon>
        <taxon>Actinopterygii</taxon>
        <taxon>Neopterygii</taxon>
        <taxon>Teleostei</taxon>
        <taxon>Ostariophysi</taxon>
        <taxon>Cypriniformes</taxon>
        <taxon>Cyprinidae</taxon>
        <taxon>Labeoninae</taxon>
        <taxon>Labeonini</taxon>
        <taxon>Labeo</taxon>
    </lineage>
</organism>
<gene>
    <name evidence="2" type="ORF">H4Q32_020349</name>
</gene>
<evidence type="ECO:0000313" key="3">
    <source>
        <dbReference type="Proteomes" id="UP000830375"/>
    </source>
</evidence>
<proteinExistence type="predicted"/>
<dbReference type="EMBL" id="JACTAM010000024">
    <property type="protein sequence ID" value="KAI2649134.1"/>
    <property type="molecule type" value="Genomic_DNA"/>
</dbReference>
<feature type="compositionally biased region" description="Polar residues" evidence="1">
    <location>
        <begin position="56"/>
        <end position="71"/>
    </location>
</feature>
<evidence type="ECO:0000256" key="1">
    <source>
        <dbReference type="SAM" id="MobiDB-lite"/>
    </source>
</evidence>
<reference evidence="2 3" key="1">
    <citation type="submission" date="2022-01" db="EMBL/GenBank/DDBJ databases">
        <title>A high-quality chromosome-level genome assembly of rohu carp, Labeo rohita.</title>
        <authorList>
            <person name="Arick M.A. II"/>
            <person name="Hsu C.-Y."/>
            <person name="Magbanua Z."/>
            <person name="Pechanova O."/>
            <person name="Grover C."/>
            <person name="Miller E."/>
            <person name="Thrash A."/>
            <person name="Ezzel L."/>
            <person name="Alam S."/>
            <person name="Benzie J."/>
            <person name="Hamilton M."/>
            <person name="Karsi A."/>
            <person name="Lawrence M.L."/>
            <person name="Peterson D.G."/>
        </authorList>
    </citation>
    <scope>NUCLEOTIDE SEQUENCE [LARGE SCALE GENOMIC DNA]</scope>
    <source>
        <strain evidence="3">BAU-BD-2019</strain>
        <tissue evidence="2">Blood</tissue>
    </source>
</reference>
<dbReference type="Proteomes" id="UP000830375">
    <property type="component" value="Unassembled WGS sequence"/>
</dbReference>
<evidence type="ECO:0000313" key="2">
    <source>
        <dbReference type="EMBL" id="KAI2649134.1"/>
    </source>
</evidence>
<name>A0ABQ8LEJ1_LABRO</name>